<protein>
    <submittedName>
        <fullName evidence="5">Fibronectin type III domain-containing protein</fullName>
    </submittedName>
</protein>
<name>A0ABW3Y814_9ACTN</name>
<feature type="domain" description="Fibronectin type-III" evidence="4">
    <location>
        <begin position="34"/>
        <end position="120"/>
    </location>
</feature>
<dbReference type="Gene3D" id="2.60.40.10">
    <property type="entry name" value="Immunoglobulins"/>
    <property type="match status" value="5"/>
</dbReference>
<reference evidence="6" key="1">
    <citation type="journal article" date="2019" name="Int. J. Syst. Evol. Microbiol.">
        <title>The Global Catalogue of Microorganisms (GCM) 10K type strain sequencing project: providing services to taxonomists for standard genome sequencing and annotation.</title>
        <authorList>
            <consortium name="The Broad Institute Genomics Platform"/>
            <consortium name="The Broad Institute Genome Sequencing Center for Infectious Disease"/>
            <person name="Wu L."/>
            <person name="Ma J."/>
        </authorList>
    </citation>
    <scope>NUCLEOTIDE SEQUENCE [LARGE SCALE GENOMIC DNA]</scope>
    <source>
        <strain evidence="6">JCM 31037</strain>
    </source>
</reference>
<keyword evidence="2" id="KW-0326">Glycosidase</keyword>
<evidence type="ECO:0000313" key="6">
    <source>
        <dbReference type="Proteomes" id="UP001597260"/>
    </source>
</evidence>
<dbReference type="RefSeq" id="WP_377566857.1">
    <property type="nucleotide sequence ID" value="NZ_JBHTMP010000003.1"/>
</dbReference>
<dbReference type="PANTHER" id="PTHR13817:SF73">
    <property type="entry name" value="FIBRONECTIN TYPE-III DOMAIN-CONTAINING PROTEIN"/>
    <property type="match status" value="1"/>
</dbReference>
<feature type="domain" description="Fibronectin type-III" evidence="4">
    <location>
        <begin position="220"/>
        <end position="306"/>
    </location>
</feature>
<dbReference type="Pfam" id="PF00041">
    <property type="entry name" value="fn3"/>
    <property type="match status" value="1"/>
</dbReference>
<keyword evidence="3" id="KW-0624">Polysaccharide degradation</keyword>
<keyword evidence="6" id="KW-1185">Reference proteome</keyword>
<gene>
    <name evidence="5" type="ORF">ACFQ4H_03525</name>
</gene>
<organism evidence="5 6">
    <name type="scientific">Micromonospora sonneratiae</name>
    <dbReference type="NCBI Taxonomy" id="1184706"/>
    <lineage>
        <taxon>Bacteria</taxon>
        <taxon>Bacillati</taxon>
        <taxon>Actinomycetota</taxon>
        <taxon>Actinomycetes</taxon>
        <taxon>Micromonosporales</taxon>
        <taxon>Micromonosporaceae</taxon>
        <taxon>Micromonospora</taxon>
    </lineage>
</organism>
<dbReference type="EMBL" id="JBHTMP010000003">
    <property type="protein sequence ID" value="MFD1320155.1"/>
    <property type="molecule type" value="Genomic_DNA"/>
</dbReference>
<evidence type="ECO:0000256" key="3">
    <source>
        <dbReference type="ARBA" id="ARBA00023326"/>
    </source>
</evidence>
<dbReference type="InterPro" id="IPR003961">
    <property type="entry name" value="FN3_dom"/>
</dbReference>
<keyword evidence="2" id="KW-0378">Hydrolase</keyword>
<proteinExistence type="predicted"/>
<evidence type="ECO:0000259" key="4">
    <source>
        <dbReference type="PROSITE" id="PS50853"/>
    </source>
</evidence>
<dbReference type="PROSITE" id="PS50853">
    <property type="entry name" value="FN3"/>
    <property type="match status" value="3"/>
</dbReference>
<keyword evidence="3" id="KW-0119">Carbohydrate metabolism</keyword>
<sequence>MRHVRSLAGLTGVLVVLGAIWAGPAAARSEVDDPPPAPTDLVLVGTGGSALLSWQQPPGERARSFRVYEGTTEVARNTTTSVALTNLGFARTRTYTVTAVDTEGRESAPSTPVSRTLGISGAPPQCLPAGLATLSASQVTPSAVTLSWVNVGDPGTVTVTGGPDGPVSTGSSGIRIGGLAPATTYTFSVVRRPHCSGSPSFPATTVTVTTAPGRSGTPTAPVDATVAGRTDRTLTLSWTPPVAGTPATRYAIYESGRRVATTSGTSATLRGLYHAAWYTYQVTALDARGNESPAGTVAGYTATCQARPPRPALVTAVALSASSVRLDWTYDAAAMSYTVYAGDEVVGTSVGSGTVVSGLASATSYRLRVAATLPNGCGASPTSAAAWVDTAAGPASRPARPTDVRLASGDPFTGTMTLHWTQPADGDPAVAYRVYRGADVIATNGTNQVAIALPKATTQVVTIAAVNAAGLESAQSAPLTVQVPYLPPP</sequence>
<dbReference type="CDD" id="cd00063">
    <property type="entry name" value="FN3"/>
    <property type="match status" value="2"/>
</dbReference>
<evidence type="ECO:0000256" key="1">
    <source>
        <dbReference type="ARBA" id="ARBA00022737"/>
    </source>
</evidence>
<evidence type="ECO:0000313" key="5">
    <source>
        <dbReference type="EMBL" id="MFD1320155.1"/>
    </source>
</evidence>
<feature type="domain" description="Fibronectin type-III" evidence="4">
    <location>
        <begin position="308"/>
        <end position="393"/>
    </location>
</feature>
<comment type="caution">
    <text evidence="5">The sequence shown here is derived from an EMBL/GenBank/DDBJ whole genome shotgun (WGS) entry which is preliminary data.</text>
</comment>
<dbReference type="InterPro" id="IPR036116">
    <property type="entry name" value="FN3_sf"/>
</dbReference>
<dbReference type="Proteomes" id="UP001597260">
    <property type="component" value="Unassembled WGS sequence"/>
</dbReference>
<evidence type="ECO:0000256" key="2">
    <source>
        <dbReference type="ARBA" id="ARBA00023295"/>
    </source>
</evidence>
<dbReference type="InterPro" id="IPR050964">
    <property type="entry name" value="Striated_Muscle_Regulatory"/>
</dbReference>
<dbReference type="SMART" id="SM00060">
    <property type="entry name" value="FN3"/>
    <property type="match status" value="5"/>
</dbReference>
<keyword evidence="1" id="KW-0677">Repeat</keyword>
<dbReference type="PANTHER" id="PTHR13817">
    <property type="entry name" value="TITIN"/>
    <property type="match status" value="1"/>
</dbReference>
<dbReference type="InterPro" id="IPR013783">
    <property type="entry name" value="Ig-like_fold"/>
</dbReference>
<accession>A0ABW3Y814</accession>
<dbReference type="SUPFAM" id="SSF49265">
    <property type="entry name" value="Fibronectin type III"/>
    <property type="match status" value="3"/>
</dbReference>